<dbReference type="Proteomes" id="UP000814176">
    <property type="component" value="Unassembled WGS sequence"/>
</dbReference>
<reference evidence="1 2" key="1">
    <citation type="journal article" date="2021" name="Environ. Microbiol.">
        <title>Gene family expansions and transcriptome signatures uncover fungal adaptations to wood decay.</title>
        <authorList>
            <person name="Hage H."/>
            <person name="Miyauchi S."/>
            <person name="Viragh M."/>
            <person name="Drula E."/>
            <person name="Min B."/>
            <person name="Chaduli D."/>
            <person name="Navarro D."/>
            <person name="Favel A."/>
            <person name="Norest M."/>
            <person name="Lesage-Meessen L."/>
            <person name="Balint B."/>
            <person name="Merenyi Z."/>
            <person name="de Eugenio L."/>
            <person name="Morin E."/>
            <person name="Martinez A.T."/>
            <person name="Baldrian P."/>
            <person name="Stursova M."/>
            <person name="Martinez M.J."/>
            <person name="Novotny C."/>
            <person name="Magnuson J.K."/>
            <person name="Spatafora J.W."/>
            <person name="Maurice S."/>
            <person name="Pangilinan J."/>
            <person name="Andreopoulos W."/>
            <person name="LaButti K."/>
            <person name="Hundley H."/>
            <person name="Na H."/>
            <person name="Kuo A."/>
            <person name="Barry K."/>
            <person name="Lipzen A."/>
            <person name="Henrissat B."/>
            <person name="Riley R."/>
            <person name="Ahrendt S."/>
            <person name="Nagy L.G."/>
            <person name="Grigoriev I.V."/>
            <person name="Martin F."/>
            <person name="Rosso M.N."/>
        </authorList>
    </citation>
    <scope>NUCLEOTIDE SEQUENCE [LARGE SCALE GENOMIC DNA]</scope>
    <source>
        <strain evidence="1 2">CIRM-BRFM 1785</strain>
    </source>
</reference>
<name>A0ABQ8KQM8_9APHY</name>
<accession>A0ABQ8KQM8</accession>
<organism evidence="1 2">
    <name type="scientific">Rhodofomes roseus</name>
    <dbReference type="NCBI Taxonomy" id="34475"/>
    <lineage>
        <taxon>Eukaryota</taxon>
        <taxon>Fungi</taxon>
        <taxon>Dikarya</taxon>
        <taxon>Basidiomycota</taxon>
        <taxon>Agaricomycotina</taxon>
        <taxon>Agaricomycetes</taxon>
        <taxon>Polyporales</taxon>
        <taxon>Rhodofomes</taxon>
    </lineage>
</organism>
<dbReference type="RefSeq" id="XP_047782404.1">
    <property type="nucleotide sequence ID" value="XM_047920214.1"/>
</dbReference>
<dbReference type="EMBL" id="JADCUA010000004">
    <property type="protein sequence ID" value="KAH9840938.1"/>
    <property type="molecule type" value="Genomic_DNA"/>
</dbReference>
<evidence type="ECO:0000313" key="1">
    <source>
        <dbReference type="EMBL" id="KAH9840938.1"/>
    </source>
</evidence>
<sequence length="255" mass="29036">MQRKDHKAPFVNIPSKHGILAFDTTSGRECCTAATFSYDINTSPGTDWNTSAARVFIADFQAHYAQLGKSDQEVKEAWISHAESLHRQFRARSRDEAEVQYDDMCHRREERKRQLFSRRRHIAGTLISPRAVELLDALGVHGMSSDESDHEAGRGEATYIIPAKQWRSPELQTWLRTLDSLHLFVRYRGGFKASQGGWPHFRVSSRNVSSAPAVTGLPVNCYAPSILKEYDSFKMKWLSPISKVIDLTHSDRIME</sequence>
<protein>
    <submittedName>
        <fullName evidence="1">Uncharacterized protein</fullName>
    </submittedName>
</protein>
<dbReference type="GeneID" id="72000946"/>
<gene>
    <name evidence="1" type="ORF">C8Q71DRAFT_701912</name>
</gene>
<comment type="caution">
    <text evidence="1">The sequence shown here is derived from an EMBL/GenBank/DDBJ whole genome shotgun (WGS) entry which is preliminary data.</text>
</comment>
<proteinExistence type="predicted"/>
<evidence type="ECO:0000313" key="2">
    <source>
        <dbReference type="Proteomes" id="UP000814176"/>
    </source>
</evidence>
<keyword evidence="2" id="KW-1185">Reference proteome</keyword>